<dbReference type="AlphaFoldDB" id="A0A1S1X398"/>
<sequence length="89" mass="10280">MPWYRKPLATHAGYRLIDRDLHQERRQHLRIALALVCHLHGADLQGFRIDAQMHLAPLPAILRAMLLGFPLAFAQHFDPSAIHQQMQRA</sequence>
<gene>
    <name evidence="1" type="ORF">BI347_10490</name>
</gene>
<name>A0A1S1X398_9NEIS</name>
<reference evidence="1 2" key="1">
    <citation type="submission" date="2016-09" db="EMBL/GenBank/DDBJ databases">
        <title>Chromobacterium muskegensis sp. nov., an insecticidal bacterium isolated from Sphagnum bogs.</title>
        <authorList>
            <person name="Sparks M.E."/>
            <person name="Blackburn M.B."/>
            <person name="Gundersen-Rindal D.E."/>
            <person name="Mitchell A."/>
            <person name="Farrar R."/>
            <person name="Kuhar D."/>
        </authorList>
    </citation>
    <scope>NUCLEOTIDE SEQUENCE [LARGE SCALE GENOMIC DNA]</scope>
    <source>
        <strain evidence="1 2">37-2</strain>
    </source>
</reference>
<organism evidence="1 2">
    <name type="scientific">Chromobacterium sphagni</name>
    <dbReference type="NCBI Taxonomy" id="1903179"/>
    <lineage>
        <taxon>Bacteria</taxon>
        <taxon>Pseudomonadati</taxon>
        <taxon>Pseudomonadota</taxon>
        <taxon>Betaproteobacteria</taxon>
        <taxon>Neisseriales</taxon>
        <taxon>Chromobacteriaceae</taxon>
        <taxon>Chromobacterium</taxon>
    </lineage>
</organism>
<dbReference type="Proteomes" id="UP000180088">
    <property type="component" value="Unassembled WGS sequence"/>
</dbReference>
<proteinExistence type="predicted"/>
<protein>
    <submittedName>
        <fullName evidence="1">Uncharacterized protein</fullName>
    </submittedName>
</protein>
<evidence type="ECO:0000313" key="1">
    <source>
        <dbReference type="EMBL" id="OHX13890.1"/>
    </source>
</evidence>
<dbReference type="EMBL" id="MKCS01000001">
    <property type="protein sequence ID" value="OHX13890.1"/>
    <property type="molecule type" value="Genomic_DNA"/>
</dbReference>
<accession>A0A1S1X398</accession>
<evidence type="ECO:0000313" key="2">
    <source>
        <dbReference type="Proteomes" id="UP000180088"/>
    </source>
</evidence>
<comment type="caution">
    <text evidence="1">The sequence shown here is derived from an EMBL/GenBank/DDBJ whole genome shotgun (WGS) entry which is preliminary data.</text>
</comment>